<feature type="compositionally biased region" description="Basic and acidic residues" evidence="1">
    <location>
        <begin position="104"/>
        <end position="126"/>
    </location>
</feature>
<dbReference type="OrthoDB" id="5122705at2"/>
<evidence type="ECO:0000313" key="4">
    <source>
        <dbReference type="Proteomes" id="UP001139722"/>
    </source>
</evidence>
<feature type="compositionally biased region" description="Basic and acidic residues" evidence="1">
    <location>
        <begin position="75"/>
        <end position="97"/>
    </location>
</feature>
<keyword evidence="4" id="KW-1185">Reference proteome</keyword>
<organism evidence="3 4">
    <name type="scientific">Agromyces terreus</name>
    <dbReference type="NCBI Taxonomy" id="424795"/>
    <lineage>
        <taxon>Bacteria</taxon>
        <taxon>Bacillati</taxon>
        <taxon>Actinomycetota</taxon>
        <taxon>Actinomycetes</taxon>
        <taxon>Micrococcales</taxon>
        <taxon>Microbacteriaceae</taxon>
        <taxon>Agromyces</taxon>
    </lineage>
</organism>
<name>A0A9X2KG45_9MICO</name>
<evidence type="ECO:0000313" key="3">
    <source>
        <dbReference type="EMBL" id="MCP2372462.1"/>
    </source>
</evidence>
<evidence type="ECO:0000256" key="2">
    <source>
        <dbReference type="SAM" id="Phobius"/>
    </source>
</evidence>
<dbReference type="Proteomes" id="UP001139722">
    <property type="component" value="Unassembled WGS sequence"/>
</dbReference>
<dbReference type="EMBL" id="JAMZDY010000001">
    <property type="protein sequence ID" value="MCP2372462.1"/>
    <property type="molecule type" value="Genomic_DNA"/>
</dbReference>
<keyword evidence="2" id="KW-0812">Transmembrane</keyword>
<dbReference type="RefSeq" id="WP_156997460.1">
    <property type="nucleotide sequence ID" value="NZ_BAAANU010000001.1"/>
</dbReference>
<feature type="region of interest" description="Disordered" evidence="1">
    <location>
        <begin position="75"/>
        <end position="126"/>
    </location>
</feature>
<feature type="transmembrane region" description="Helical" evidence="2">
    <location>
        <begin position="30"/>
        <end position="52"/>
    </location>
</feature>
<keyword evidence="2" id="KW-1133">Transmembrane helix</keyword>
<evidence type="ECO:0000256" key="1">
    <source>
        <dbReference type="SAM" id="MobiDB-lite"/>
    </source>
</evidence>
<accession>A0A9X2KG45</accession>
<dbReference type="AlphaFoldDB" id="A0A9X2KG45"/>
<gene>
    <name evidence="3" type="ORF">BJ978_003138</name>
</gene>
<protein>
    <submittedName>
        <fullName evidence="3">Uncharacterized protein</fullName>
    </submittedName>
</protein>
<sequence length="126" mass="13314">MSATTVLLSAPIGIASLVGSEDQEFDPNTVTPGVWGFVITFGVMIAVTLLVIDMTRRIRRTNYRAEVREELAREMAENERIDAERAASDRPGADRPGGDGSGADGRDGGATDASGRSDGDETARGD</sequence>
<comment type="caution">
    <text evidence="3">The sequence shown here is derived from an EMBL/GenBank/DDBJ whole genome shotgun (WGS) entry which is preliminary data.</text>
</comment>
<keyword evidence="2" id="KW-0472">Membrane</keyword>
<reference evidence="3" key="1">
    <citation type="submission" date="2022-06" db="EMBL/GenBank/DDBJ databases">
        <title>Sequencing the genomes of 1000 actinobacteria strains.</title>
        <authorList>
            <person name="Klenk H.-P."/>
        </authorList>
    </citation>
    <scope>NUCLEOTIDE SEQUENCE</scope>
    <source>
        <strain evidence="3">DSM 22016</strain>
    </source>
</reference>
<proteinExistence type="predicted"/>